<accession>A0A7N0UMB4</accession>
<organism evidence="1 2">
    <name type="scientific">Kalanchoe fedtschenkoi</name>
    <name type="common">Lavender scallops</name>
    <name type="synonym">South American air plant</name>
    <dbReference type="NCBI Taxonomy" id="63787"/>
    <lineage>
        <taxon>Eukaryota</taxon>
        <taxon>Viridiplantae</taxon>
        <taxon>Streptophyta</taxon>
        <taxon>Embryophyta</taxon>
        <taxon>Tracheophyta</taxon>
        <taxon>Spermatophyta</taxon>
        <taxon>Magnoliopsida</taxon>
        <taxon>eudicotyledons</taxon>
        <taxon>Gunneridae</taxon>
        <taxon>Pentapetalae</taxon>
        <taxon>Saxifragales</taxon>
        <taxon>Crassulaceae</taxon>
        <taxon>Kalanchoe</taxon>
    </lineage>
</organism>
<dbReference type="Gramene" id="Kaladp0076s0071.1.v1.1">
    <property type="protein sequence ID" value="Kaladp0076s0071.1.v1.1.CDS.1"/>
    <property type="gene ID" value="Kaladp0076s0071.v1.1"/>
</dbReference>
<name>A0A7N0UMB4_KALFE</name>
<dbReference type="EnsemblPlants" id="Kaladp0076s0071.1.v1.1">
    <property type="protein sequence ID" value="Kaladp0076s0071.1.v1.1.CDS.1"/>
    <property type="gene ID" value="Kaladp0076s0071.v1.1"/>
</dbReference>
<sequence>MNFIFHGHLNREACYVTCAVVKLRFYRSRMNLIACDWCRCCDEFVWWCVF</sequence>
<dbReference type="AlphaFoldDB" id="A0A7N0UMB4"/>
<keyword evidence="2" id="KW-1185">Reference proteome</keyword>
<evidence type="ECO:0000313" key="2">
    <source>
        <dbReference type="Proteomes" id="UP000594263"/>
    </source>
</evidence>
<evidence type="ECO:0000313" key="1">
    <source>
        <dbReference type="EnsemblPlants" id="Kaladp0076s0071.1.v1.1.CDS.1"/>
    </source>
</evidence>
<dbReference type="Proteomes" id="UP000594263">
    <property type="component" value="Unplaced"/>
</dbReference>
<proteinExistence type="predicted"/>
<protein>
    <submittedName>
        <fullName evidence="1">Uncharacterized protein</fullName>
    </submittedName>
</protein>
<reference evidence="1" key="1">
    <citation type="submission" date="2021-01" db="UniProtKB">
        <authorList>
            <consortium name="EnsemblPlants"/>
        </authorList>
    </citation>
    <scope>IDENTIFICATION</scope>
</reference>